<keyword evidence="2" id="KW-1185">Reference proteome</keyword>
<dbReference type="AlphaFoldDB" id="A0A558HQK3"/>
<sequence>MNLMDAIERNVFLEKVFPEGVADTLEIRQLCLEKSGRTTIRILVKQKPAIDVEKWGEWNKDFDTLGVVLTGSSIHNVEIENWEGSGPSSLNVSKKDDLFCFLQEGNDWKISFSCDSFIFEEIVTGLE</sequence>
<comment type="caution">
    <text evidence="1">The sequence shown here is derived from an EMBL/GenBank/DDBJ whole genome shotgun (WGS) entry which is preliminary data.</text>
</comment>
<proteinExistence type="predicted"/>
<dbReference type="EMBL" id="VNFH01000004">
    <property type="protein sequence ID" value="TVU71368.1"/>
    <property type="molecule type" value="Genomic_DNA"/>
</dbReference>
<dbReference type="Proteomes" id="UP000319941">
    <property type="component" value="Unassembled WGS sequence"/>
</dbReference>
<dbReference type="OrthoDB" id="8592993at2"/>
<name>A0A558HQK3_9GAMM</name>
<protein>
    <submittedName>
        <fullName evidence="1">Uncharacterized protein</fullName>
    </submittedName>
</protein>
<gene>
    <name evidence="1" type="ORF">FQP86_07610</name>
</gene>
<accession>A0A558HQK3</accession>
<dbReference type="RefSeq" id="WP_144727265.1">
    <property type="nucleotide sequence ID" value="NZ_CAWOWR010000097.1"/>
</dbReference>
<evidence type="ECO:0000313" key="1">
    <source>
        <dbReference type="EMBL" id="TVU71368.1"/>
    </source>
</evidence>
<organism evidence="1 2">
    <name type="scientific">Cobetia crustatorum</name>
    <dbReference type="NCBI Taxonomy" id="553385"/>
    <lineage>
        <taxon>Bacteria</taxon>
        <taxon>Pseudomonadati</taxon>
        <taxon>Pseudomonadota</taxon>
        <taxon>Gammaproteobacteria</taxon>
        <taxon>Oceanospirillales</taxon>
        <taxon>Halomonadaceae</taxon>
        <taxon>Cobetia</taxon>
    </lineage>
</organism>
<evidence type="ECO:0000313" key="2">
    <source>
        <dbReference type="Proteomes" id="UP000319941"/>
    </source>
</evidence>
<reference evidence="1 2" key="1">
    <citation type="submission" date="2019-07" db="EMBL/GenBank/DDBJ databases">
        <title>Diversity of Bacteria from Kongsfjorden, Arctic.</title>
        <authorList>
            <person name="Yu Y."/>
        </authorList>
    </citation>
    <scope>NUCLEOTIDE SEQUENCE [LARGE SCALE GENOMIC DNA]</scope>
    <source>
        <strain evidence="1 2">SM1923</strain>
    </source>
</reference>